<evidence type="ECO:0000256" key="1">
    <source>
        <dbReference type="SAM" id="SignalP"/>
    </source>
</evidence>
<dbReference type="OrthoDB" id="78204at2759"/>
<dbReference type="VEuPathDB" id="FungiDB:SDRG_11738"/>
<dbReference type="EMBL" id="JH767174">
    <property type="protein sequence ID" value="EQC30685.1"/>
    <property type="molecule type" value="Genomic_DNA"/>
</dbReference>
<gene>
    <name evidence="2" type="ORF">SDRG_11738</name>
</gene>
<evidence type="ECO:0000313" key="2">
    <source>
        <dbReference type="EMBL" id="EQC30685.1"/>
    </source>
</evidence>
<dbReference type="AlphaFoldDB" id="T0QAX7"/>
<name>T0QAX7_SAPDV</name>
<dbReference type="InParanoid" id="T0QAX7"/>
<dbReference type="GeneID" id="19952465"/>
<dbReference type="OMA" id="WNLPLTI"/>
<protein>
    <submittedName>
        <fullName evidence="2">Uncharacterized protein</fullName>
    </submittedName>
</protein>
<keyword evidence="3" id="KW-1185">Reference proteome</keyword>
<feature type="signal peptide" evidence="1">
    <location>
        <begin position="1"/>
        <end position="19"/>
    </location>
</feature>
<dbReference type="STRING" id="1156394.T0QAX7"/>
<keyword evidence="1" id="KW-0732">Signal</keyword>
<proteinExistence type="predicted"/>
<reference evidence="2 3" key="1">
    <citation type="submission" date="2012-04" db="EMBL/GenBank/DDBJ databases">
        <title>The Genome Sequence of Saprolegnia declina VS20.</title>
        <authorList>
            <consortium name="The Broad Institute Genome Sequencing Platform"/>
            <person name="Russ C."/>
            <person name="Nusbaum C."/>
            <person name="Tyler B."/>
            <person name="van West P."/>
            <person name="Dieguez-Uribeondo J."/>
            <person name="de Bruijn I."/>
            <person name="Tripathy S."/>
            <person name="Jiang R."/>
            <person name="Young S.K."/>
            <person name="Zeng Q."/>
            <person name="Gargeya S."/>
            <person name="Fitzgerald M."/>
            <person name="Haas B."/>
            <person name="Abouelleil A."/>
            <person name="Alvarado L."/>
            <person name="Arachchi H.M."/>
            <person name="Berlin A."/>
            <person name="Chapman S.B."/>
            <person name="Goldberg J."/>
            <person name="Griggs A."/>
            <person name="Gujja S."/>
            <person name="Hansen M."/>
            <person name="Howarth C."/>
            <person name="Imamovic A."/>
            <person name="Larimer J."/>
            <person name="McCowen C."/>
            <person name="Montmayeur A."/>
            <person name="Murphy C."/>
            <person name="Neiman D."/>
            <person name="Pearson M."/>
            <person name="Priest M."/>
            <person name="Roberts A."/>
            <person name="Saif S."/>
            <person name="Shea T."/>
            <person name="Sisk P."/>
            <person name="Sykes S."/>
            <person name="Wortman J."/>
            <person name="Nusbaum C."/>
            <person name="Birren B."/>
        </authorList>
    </citation>
    <scope>NUCLEOTIDE SEQUENCE [LARGE SCALE GENOMIC DNA]</scope>
    <source>
        <strain evidence="2 3">VS20</strain>
    </source>
</reference>
<evidence type="ECO:0000313" key="3">
    <source>
        <dbReference type="Proteomes" id="UP000030762"/>
    </source>
</evidence>
<dbReference type="RefSeq" id="XP_008616011.1">
    <property type="nucleotide sequence ID" value="XM_008617789.1"/>
</dbReference>
<organism evidence="2 3">
    <name type="scientific">Saprolegnia diclina (strain VS20)</name>
    <dbReference type="NCBI Taxonomy" id="1156394"/>
    <lineage>
        <taxon>Eukaryota</taxon>
        <taxon>Sar</taxon>
        <taxon>Stramenopiles</taxon>
        <taxon>Oomycota</taxon>
        <taxon>Saprolegniomycetes</taxon>
        <taxon>Saprolegniales</taxon>
        <taxon>Saprolegniaceae</taxon>
        <taxon>Saprolegnia</taxon>
    </lineage>
</organism>
<feature type="chain" id="PRO_5004583135" evidence="1">
    <location>
        <begin position="20"/>
        <end position="267"/>
    </location>
</feature>
<dbReference type="Proteomes" id="UP000030762">
    <property type="component" value="Unassembled WGS sequence"/>
</dbReference>
<accession>T0QAX7</accession>
<sequence length="267" mass="28146">MLGNFVAYASLLLLLSVQHVPSPTSRLVPFSTPILLYATTVSVVLCLNPEFATVSNAFYAGAWNLPLTINGVDRPAGAYDMASVPSAASLLLTHMLYPALVSILASIGLATAHRYVTCRSWSISTTWTATNAFLLATRKPSYLTSLPLGQEAAITIGNKCFCKPSTQAILGYATVTQGTSTKVFAATTTQTETRGGPSSSSVAALPKANAPVALVLSTYQLLPVLLGCLRPRPFGSVAANQFVSTSDSGNSDHATKRFVYSRGFCVN</sequence>